<feature type="repeat" description="NHL" evidence="2">
    <location>
        <begin position="13"/>
        <end position="44"/>
    </location>
</feature>
<dbReference type="InterPro" id="IPR001258">
    <property type="entry name" value="NHL_repeat"/>
</dbReference>
<evidence type="ECO:0000256" key="2">
    <source>
        <dbReference type="PROSITE-ProRule" id="PRU00504"/>
    </source>
</evidence>
<accession>A0ABQ9F6T7</accession>
<dbReference type="InterPro" id="IPR011042">
    <property type="entry name" value="6-blade_b-propeller_TolB-like"/>
</dbReference>
<dbReference type="PROSITE" id="PS51125">
    <property type="entry name" value="NHL"/>
    <property type="match status" value="1"/>
</dbReference>
<dbReference type="SUPFAM" id="SSF101898">
    <property type="entry name" value="NHL repeat"/>
    <property type="match status" value="1"/>
</dbReference>
<dbReference type="Gene3D" id="2.120.10.30">
    <property type="entry name" value="TolB, C-terminal domain"/>
    <property type="match status" value="1"/>
</dbReference>
<evidence type="ECO:0000313" key="4">
    <source>
        <dbReference type="Proteomes" id="UP001217089"/>
    </source>
</evidence>
<evidence type="ECO:0000256" key="1">
    <source>
        <dbReference type="ARBA" id="ARBA00022737"/>
    </source>
</evidence>
<organism evidence="3 4">
    <name type="scientific">Tegillarca granosa</name>
    <name type="common">Malaysian cockle</name>
    <name type="synonym">Anadara granosa</name>
    <dbReference type="NCBI Taxonomy" id="220873"/>
    <lineage>
        <taxon>Eukaryota</taxon>
        <taxon>Metazoa</taxon>
        <taxon>Spiralia</taxon>
        <taxon>Lophotrochozoa</taxon>
        <taxon>Mollusca</taxon>
        <taxon>Bivalvia</taxon>
        <taxon>Autobranchia</taxon>
        <taxon>Pteriomorphia</taxon>
        <taxon>Arcoida</taxon>
        <taxon>Arcoidea</taxon>
        <taxon>Arcidae</taxon>
        <taxon>Tegillarca</taxon>
    </lineage>
</organism>
<keyword evidence="4" id="KW-1185">Reference proteome</keyword>
<evidence type="ECO:0000313" key="3">
    <source>
        <dbReference type="EMBL" id="KAJ8311987.1"/>
    </source>
</evidence>
<name>A0ABQ9F6T7_TEGGR</name>
<keyword evidence="1" id="KW-0677">Repeat</keyword>
<dbReference type="Pfam" id="PF01436">
    <property type="entry name" value="NHL"/>
    <property type="match status" value="1"/>
</dbReference>
<reference evidence="3 4" key="1">
    <citation type="submission" date="2022-12" db="EMBL/GenBank/DDBJ databases">
        <title>Chromosome-level genome of Tegillarca granosa.</title>
        <authorList>
            <person name="Kim J."/>
        </authorList>
    </citation>
    <scope>NUCLEOTIDE SEQUENCE [LARGE SCALE GENOMIC DNA]</scope>
    <source>
        <strain evidence="3">Teg-2019</strain>
        <tissue evidence="3">Adductor muscle</tissue>
    </source>
</reference>
<dbReference type="EMBL" id="JARBDR010000440">
    <property type="protein sequence ID" value="KAJ8311987.1"/>
    <property type="molecule type" value="Genomic_DNA"/>
</dbReference>
<comment type="caution">
    <text evidence="3">The sequence shown here is derived from an EMBL/GenBank/DDBJ whole genome shotgun (WGS) entry which is preliminary data.</text>
</comment>
<gene>
    <name evidence="3" type="ORF">KUTeg_009360</name>
</gene>
<protein>
    <submittedName>
        <fullName evidence="3">Uncharacterized protein</fullName>
    </submittedName>
</protein>
<sequence length="123" mass="13673">MAGDKVFVYSNQQLQSPRGITVDSYGNVFICDSGSNNIHIVSEDGKQSVVIPSNSFGSVTKPYSIAINSSGNKLFLASYEESDPIEIYKIFLRFKEFSLLAKNSMINSLFVSLQNSVRLYNEN</sequence>
<proteinExistence type="predicted"/>
<dbReference type="Proteomes" id="UP001217089">
    <property type="component" value="Unassembled WGS sequence"/>
</dbReference>